<dbReference type="SUPFAM" id="SSF46894">
    <property type="entry name" value="C-terminal effector domain of the bipartite response regulators"/>
    <property type="match status" value="1"/>
</dbReference>
<dbReference type="PANTHER" id="PTHR43214:SF43">
    <property type="entry name" value="TWO-COMPONENT RESPONSE REGULATOR"/>
    <property type="match status" value="1"/>
</dbReference>
<protein>
    <recommendedName>
        <fullName evidence="3">HTH luxR-type domain-containing protein</fullName>
    </recommendedName>
</protein>
<dbReference type="Gene3D" id="1.10.10.10">
    <property type="entry name" value="Winged helix-like DNA-binding domain superfamily/Winged helix DNA-binding domain"/>
    <property type="match status" value="1"/>
</dbReference>
<feature type="domain" description="HTH luxR-type" evidence="3">
    <location>
        <begin position="896"/>
        <end position="961"/>
    </location>
</feature>
<feature type="compositionally biased region" description="Basic and acidic residues" evidence="2">
    <location>
        <begin position="105"/>
        <end position="116"/>
    </location>
</feature>
<dbReference type="InterPro" id="IPR036388">
    <property type="entry name" value="WH-like_DNA-bd_sf"/>
</dbReference>
<feature type="compositionally biased region" description="Low complexity" evidence="2">
    <location>
        <begin position="14"/>
        <end position="23"/>
    </location>
</feature>
<dbReference type="Pfam" id="PF13191">
    <property type="entry name" value="AAA_16"/>
    <property type="match status" value="1"/>
</dbReference>
<reference evidence="4 5" key="1">
    <citation type="submission" date="2015-10" db="EMBL/GenBank/DDBJ databases">
        <title>Draft genome sequence of Streptomyces corchorusii DSM 40340, type strain for the species Streptomyces corchorusii.</title>
        <authorList>
            <person name="Ruckert C."/>
            <person name="Winkler A."/>
            <person name="Kalinowski J."/>
            <person name="Kampfer P."/>
            <person name="Glaeser S."/>
        </authorList>
    </citation>
    <scope>NUCLEOTIDE SEQUENCE [LARGE SCALE GENOMIC DNA]</scope>
    <source>
        <strain evidence="4 5">DSM 40340</strain>
    </source>
</reference>
<dbReference type="InterPro" id="IPR003593">
    <property type="entry name" value="AAA+_ATPase"/>
</dbReference>
<evidence type="ECO:0000259" key="3">
    <source>
        <dbReference type="PROSITE" id="PS50043"/>
    </source>
</evidence>
<proteinExistence type="predicted"/>
<name>A0A101PR70_STRCK</name>
<evidence type="ECO:0000313" key="5">
    <source>
        <dbReference type="Proteomes" id="UP000053398"/>
    </source>
</evidence>
<dbReference type="Proteomes" id="UP000053398">
    <property type="component" value="Unassembled WGS sequence"/>
</dbReference>
<evidence type="ECO:0000313" key="4">
    <source>
        <dbReference type="EMBL" id="KUN16185.1"/>
    </source>
</evidence>
<dbReference type="Gene3D" id="3.40.50.300">
    <property type="entry name" value="P-loop containing nucleotide triphosphate hydrolases"/>
    <property type="match status" value="1"/>
</dbReference>
<dbReference type="Pfam" id="PF00196">
    <property type="entry name" value="GerE"/>
    <property type="match status" value="1"/>
</dbReference>
<dbReference type="InterPro" id="IPR039420">
    <property type="entry name" value="WalR-like"/>
</dbReference>
<organism evidence="4 5">
    <name type="scientific">Streptomyces corchorusii</name>
    <name type="common">Streptomyces chibaensis</name>
    <dbReference type="NCBI Taxonomy" id="1903"/>
    <lineage>
        <taxon>Bacteria</taxon>
        <taxon>Bacillati</taxon>
        <taxon>Actinomycetota</taxon>
        <taxon>Actinomycetes</taxon>
        <taxon>Kitasatosporales</taxon>
        <taxon>Streptomycetaceae</taxon>
        <taxon>Streptomyces</taxon>
    </lineage>
</organism>
<dbReference type="EMBL" id="LMWP01000062">
    <property type="protein sequence ID" value="KUN16185.1"/>
    <property type="molecule type" value="Genomic_DNA"/>
</dbReference>
<dbReference type="InterPro" id="IPR000792">
    <property type="entry name" value="Tscrpt_reg_LuxR_C"/>
</dbReference>
<dbReference type="PANTHER" id="PTHR43214">
    <property type="entry name" value="TWO-COMPONENT RESPONSE REGULATOR"/>
    <property type="match status" value="1"/>
</dbReference>
<dbReference type="SUPFAM" id="SSF52540">
    <property type="entry name" value="P-loop containing nucleoside triphosphate hydrolases"/>
    <property type="match status" value="1"/>
</dbReference>
<dbReference type="InterPro" id="IPR041664">
    <property type="entry name" value="AAA_16"/>
</dbReference>
<dbReference type="GO" id="GO:0006355">
    <property type="term" value="P:regulation of DNA-templated transcription"/>
    <property type="evidence" value="ECO:0007669"/>
    <property type="project" value="InterPro"/>
</dbReference>
<dbReference type="AlphaFoldDB" id="A0A101PR70"/>
<dbReference type="SMART" id="SM00421">
    <property type="entry name" value="HTH_LUXR"/>
    <property type="match status" value="1"/>
</dbReference>
<feature type="region of interest" description="Disordered" evidence="2">
    <location>
        <begin position="1"/>
        <end position="27"/>
    </location>
</feature>
<dbReference type="PROSITE" id="PS50043">
    <property type="entry name" value="HTH_LUXR_2"/>
    <property type="match status" value="1"/>
</dbReference>
<dbReference type="GO" id="GO:0003677">
    <property type="term" value="F:DNA binding"/>
    <property type="evidence" value="ECO:0007669"/>
    <property type="project" value="UniProtKB-KW"/>
</dbReference>
<dbReference type="InterPro" id="IPR027417">
    <property type="entry name" value="P-loop_NTPase"/>
</dbReference>
<keyword evidence="1" id="KW-0238">DNA-binding</keyword>
<dbReference type="InterPro" id="IPR016032">
    <property type="entry name" value="Sig_transdc_resp-reg_C-effctor"/>
</dbReference>
<dbReference type="CDD" id="cd06170">
    <property type="entry name" value="LuxR_C_like"/>
    <property type="match status" value="1"/>
</dbReference>
<evidence type="ECO:0000256" key="2">
    <source>
        <dbReference type="SAM" id="MobiDB-lite"/>
    </source>
</evidence>
<dbReference type="RefSeq" id="WP_059266831.1">
    <property type="nucleotide sequence ID" value="NZ_KQ948375.1"/>
</dbReference>
<sequence length="968" mass="102202">MIQATDIPPTTDGAAVPVPAAVPRGHGRQREQILQRVLRLLHREEGGVLWIEGPAGAGKSRLLAFAAEEAAPAGALVLTGGGVAGHGMPPLAPLLDALGPLPALRSREPGSAHREPGTYPEAGSPYQLMRQVEDRLRDLAHDRPLVVVLDDVQHCDEPTLLAVRGLTARLAGLPLLWVLAARSHHDVPAVESLRRDLLTERAVPLDVPALDPEAVRLLVRDLLGPRAAQADPYLPLCGGLPGAVRQLCALLASRTGTPGAVRTGGDPVAGAVAARRLDQLTRHAKELVLIASALGDSLTVRHLSRVLGCRESALLRPLGEVLAAGLMRAGQQHLAFAHPSVRDAVVATLPPPVRLSVRRRSVDLRLADGTPPAVLAAEIAELAEPGDEHAIRVLATAARELAPHSPATAAAHLRRAMELSQDAAPRRMRLAARLIPLLWETGEADEARALAREVVQVPPDAATHARVCLELTRMGGRFPVAEAEAHLRRALGHREVPQPVKDQLLSTTLLNRLLAGEAEEAGGALAGSLARARGTHPLNDLTQRTLRSMSACHRQRWTEALGHSESVPAKVAELDPAYGAALPEVVVSTVWRAALLGLAGDGTAAAELVEGGLADAEQRGRRAYLPLWRTARARLLLDGGRLPEAARELAAAQEPAAAREPAAAGAGPRASGTSAASEAAMVCARARIAFHTGDDAELEACSALAAACLEGQDRQSRRAGAWIAVLTALYRDEALTRHQLGVAAAHLRRGFLHATCLDAGDVVLLVAAALASGQRDMAAAAVEFAEERARLNPGLPLFAGAAAHARGLFARDADLLAEAAELHGAARPLLRARALEDAGECAALPDAGTARSRFEEALRLYTGCGAQRDARRVHGRLRKLGIRPLGTACAAAPAVPEPEWRGLTRSELGVVRLIAHGATNREAAERLFLSPHTVNTHLRHAFEKLGVRSRVQLARLYAREVDSAAVSA</sequence>
<evidence type="ECO:0000256" key="1">
    <source>
        <dbReference type="ARBA" id="ARBA00023125"/>
    </source>
</evidence>
<feature type="region of interest" description="Disordered" evidence="2">
    <location>
        <begin position="104"/>
        <end position="124"/>
    </location>
</feature>
<dbReference type="SMART" id="SM00382">
    <property type="entry name" value="AAA"/>
    <property type="match status" value="1"/>
</dbReference>
<comment type="caution">
    <text evidence="4">The sequence shown here is derived from an EMBL/GenBank/DDBJ whole genome shotgun (WGS) entry which is preliminary data.</text>
</comment>
<accession>A0A101PR70</accession>
<keyword evidence="5" id="KW-1185">Reference proteome</keyword>
<feature type="region of interest" description="Disordered" evidence="2">
    <location>
        <begin position="651"/>
        <end position="671"/>
    </location>
</feature>
<dbReference type="PRINTS" id="PR00038">
    <property type="entry name" value="HTHLUXR"/>
</dbReference>
<gene>
    <name evidence="4" type="ORF">AQJ11_40985</name>
</gene>